<feature type="transmembrane region" description="Helical" evidence="7">
    <location>
        <begin position="583"/>
        <end position="616"/>
    </location>
</feature>
<keyword evidence="3 7" id="KW-0812">Transmembrane</keyword>
<dbReference type="Pfam" id="PF02990">
    <property type="entry name" value="EMP70"/>
    <property type="match status" value="1"/>
</dbReference>
<feature type="transmembrane region" description="Helical" evidence="7">
    <location>
        <begin position="263"/>
        <end position="285"/>
    </location>
</feature>
<feature type="transmembrane region" description="Helical" evidence="7">
    <location>
        <begin position="484"/>
        <end position="505"/>
    </location>
</feature>
<feature type="chain" id="PRO_5029032561" description="Transmembrane 9 superfamily member" evidence="7">
    <location>
        <begin position="19"/>
        <end position="623"/>
    </location>
</feature>
<keyword evidence="6 7" id="KW-0472">Membrane</keyword>
<feature type="transmembrane region" description="Helical" evidence="7">
    <location>
        <begin position="329"/>
        <end position="353"/>
    </location>
</feature>
<evidence type="ECO:0000256" key="6">
    <source>
        <dbReference type="ARBA" id="ARBA00023136"/>
    </source>
</evidence>
<keyword evidence="5 7" id="KW-1133">Transmembrane helix</keyword>
<keyword evidence="4 7" id="KW-0732">Signal</keyword>
<sequence>MIFRILNAFLLLSIAVHAFYLPGVAPTSYQPSDAVELFVNHITPTVPYDSHDEKRYLYSYDYYNPKFHFCEPEGGRKRQSESLGSVIFGDRIYNSPFHLEMLKNTTCNILCTSKVPQKDTEFFSKAIRTGFQYNWLIDGLPVARNMEDSKTDTTYYSSGFALGLVDEDNVAHPYNNFNLFVEYHLREDGNYRVVGVTVYPESLGYKSESEPKCDSPELEPVTFNAEGETKITYTYSVYWIPSDTVWATRWDKYLHVYDPKIQWFSLLNFGFIVIVLSTILFNLLYHQLNKEIIKYNEINLDDDGIDDLGWKMVSGDVFRSPSNPMLLSVLLGSGAQLVLMAVVTCGFALLGLISPSNRGSLSTMVFVLYALFGFVGSFVSGTVYKFFDGQDWRVNMILTPILVPGLIFAAFILLNFSLIFVKSSGAVPIGTMLTIVAIWFVVSLPLSCLGSIFALRRKRIEPSCKVNQIARQIPHQPWCLRLPFLSLAAGIFPFGSIAIEMYFVYKSLWFSRIYYMFGFLFFCFLLMLATTLLVTLLVMYLILSNENYKWQWGSFIVGGGISFYVFVHAILLSKFQIRDLASIILYVGYSLLLSLGVGLMCGTVGFLGSMVFVLTIYKRIKTD</sequence>
<evidence type="ECO:0000256" key="5">
    <source>
        <dbReference type="ARBA" id="ARBA00022989"/>
    </source>
</evidence>
<dbReference type="AlphaFoldDB" id="A0A7D9GXM0"/>
<evidence type="ECO:0000313" key="8">
    <source>
        <dbReference type="EMBL" id="VUG16380.1"/>
    </source>
</evidence>
<dbReference type="GO" id="GO:0007034">
    <property type="term" value="P:vacuolar transport"/>
    <property type="evidence" value="ECO:0007669"/>
    <property type="project" value="TreeGrafter"/>
</dbReference>
<keyword evidence="9" id="KW-1185">Reference proteome</keyword>
<feature type="transmembrane region" description="Helical" evidence="7">
    <location>
        <begin position="396"/>
        <end position="420"/>
    </location>
</feature>
<feature type="transmembrane region" description="Helical" evidence="7">
    <location>
        <begin position="365"/>
        <end position="384"/>
    </location>
</feature>
<gene>
    <name evidence="8" type="primary">EMP70</name>
    <name evidence="8" type="ORF">DEBR0S1_15324G</name>
</gene>
<dbReference type="GO" id="GO:0072657">
    <property type="term" value="P:protein localization to membrane"/>
    <property type="evidence" value="ECO:0007669"/>
    <property type="project" value="TreeGrafter"/>
</dbReference>
<feature type="transmembrane region" description="Helical" evidence="7">
    <location>
        <begin position="517"/>
        <end position="543"/>
    </location>
</feature>
<feature type="transmembrane region" description="Helical" evidence="7">
    <location>
        <begin position="432"/>
        <end position="455"/>
    </location>
</feature>
<evidence type="ECO:0000256" key="7">
    <source>
        <dbReference type="RuleBase" id="RU363079"/>
    </source>
</evidence>
<dbReference type="EMBL" id="CABFWN010000001">
    <property type="protein sequence ID" value="VUG16380.1"/>
    <property type="molecule type" value="Genomic_DNA"/>
</dbReference>
<evidence type="ECO:0000256" key="1">
    <source>
        <dbReference type="ARBA" id="ARBA00004141"/>
    </source>
</evidence>
<organism evidence="8 9">
    <name type="scientific">Dekkera bruxellensis</name>
    <name type="common">Brettanomyces custersii</name>
    <dbReference type="NCBI Taxonomy" id="5007"/>
    <lineage>
        <taxon>Eukaryota</taxon>
        <taxon>Fungi</taxon>
        <taxon>Dikarya</taxon>
        <taxon>Ascomycota</taxon>
        <taxon>Saccharomycotina</taxon>
        <taxon>Pichiomycetes</taxon>
        <taxon>Pichiales</taxon>
        <taxon>Pichiaceae</taxon>
        <taxon>Brettanomyces</taxon>
    </lineage>
</organism>
<dbReference type="InterPro" id="IPR004240">
    <property type="entry name" value="EMP70"/>
</dbReference>
<dbReference type="GO" id="GO:0000329">
    <property type="term" value="C:fungal-type vacuole membrane"/>
    <property type="evidence" value="ECO:0007669"/>
    <property type="project" value="TreeGrafter"/>
</dbReference>
<comment type="similarity">
    <text evidence="2 7">Belongs to the nonaspanin (TM9SF) (TC 9.A.2) family.</text>
</comment>
<feature type="transmembrane region" description="Helical" evidence="7">
    <location>
        <begin position="555"/>
        <end position="577"/>
    </location>
</feature>
<proteinExistence type="inferred from homology"/>
<evidence type="ECO:0000256" key="3">
    <source>
        <dbReference type="ARBA" id="ARBA00022692"/>
    </source>
</evidence>
<comment type="subcellular location">
    <subcellularLocation>
        <location evidence="1">Membrane</location>
        <topology evidence="1">Multi-pass membrane protein</topology>
    </subcellularLocation>
</comment>
<evidence type="ECO:0000256" key="2">
    <source>
        <dbReference type="ARBA" id="ARBA00005227"/>
    </source>
</evidence>
<evidence type="ECO:0000313" key="9">
    <source>
        <dbReference type="Proteomes" id="UP000478008"/>
    </source>
</evidence>
<protein>
    <recommendedName>
        <fullName evidence="7">Transmembrane 9 superfamily member</fullName>
    </recommendedName>
</protein>
<reference evidence="8 9" key="1">
    <citation type="submission" date="2019-07" db="EMBL/GenBank/DDBJ databases">
        <authorList>
            <person name="Friedrich A."/>
            <person name="Schacherer J."/>
        </authorList>
    </citation>
    <scope>NUCLEOTIDE SEQUENCE [LARGE SCALE GENOMIC DNA]</scope>
</reference>
<accession>A0A7D9GXM0</accession>
<evidence type="ECO:0000256" key="4">
    <source>
        <dbReference type="ARBA" id="ARBA00022729"/>
    </source>
</evidence>
<dbReference type="Proteomes" id="UP000478008">
    <property type="component" value="Unassembled WGS sequence"/>
</dbReference>
<dbReference type="PANTHER" id="PTHR10766:SF111">
    <property type="entry name" value="TRANSMEMBRANE 9 SUPERFAMILY MEMBER 2"/>
    <property type="match status" value="1"/>
</dbReference>
<name>A0A7D9GXM0_DEKBR</name>
<feature type="signal peptide" evidence="7">
    <location>
        <begin position="1"/>
        <end position="18"/>
    </location>
</feature>
<dbReference type="PANTHER" id="PTHR10766">
    <property type="entry name" value="TRANSMEMBRANE 9 SUPERFAMILY PROTEIN"/>
    <property type="match status" value="1"/>
</dbReference>
<dbReference type="GO" id="GO:0005768">
    <property type="term" value="C:endosome"/>
    <property type="evidence" value="ECO:0007669"/>
    <property type="project" value="TreeGrafter"/>
</dbReference>